<feature type="compositionally biased region" description="Basic and acidic residues" evidence="1">
    <location>
        <begin position="7"/>
        <end position="38"/>
    </location>
</feature>
<proteinExistence type="predicted"/>
<evidence type="ECO:0000313" key="2">
    <source>
        <dbReference type="EMBL" id="SVB21548.1"/>
    </source>
</evidence>
<accession>A0A382C616</accession>
<feature type="region of interest" description="Disordered" evidence="1">
    <location>
        <begin position="1"/>
        <end position="38"/>
    </location>
</feature>
<dbReference type="EMBL" id="UINC01032989">
    <property type="protein sequence ID" value="SVB21548.1"/>
    <property type="molecule type" value="Genomic_DNA"/>
</dbReference>
<feature type="non-terminal residue" evidence="2">
    <location>
        <position position="38"/>
    </location>
</feature>
<organism evidence="2">
    <name type="scientific">marine metagenome</name>
    <dbReference type="NCBI Taxonomy" id="408172"/>
    <lineage>
        <taxon>unclassified sequences</taxon>
        <taxon>metagenomes</taxon>
        <taxon>ecological metagenomes</taxon>
    </lineage>
</organism>
<dbReference type="AlphaFoldDB" id="A0A382C616"/>
<sequence length="38" mass="4544">MRLFGKKKPDQPKVSRELTKPHVNEDADLVKREKQQIR</sequence>
<protein>
    <submittedName>
        <fullName evidence="2">Uncharacterized protein</fullName>
    </submittedName>
</protein>
<reference evidence="2" key="1">
    <citation type="submission" date="2018-05" db="EMBL/GenBank/DDBJ databases">
        <authorList>
            <person name="Lanie J.A."/>
            <person name="Ng W.-L."/>
            <person name="Kazmierczak K.M."/>
            <person name="Andrzejewski T.M."/>
            <person name="Davidsen T.M."/>
            <person name="Wayne K.J."/>
            <person name="Tettelin H."/>
            <person name="Glass J.I."/>
            <person name="Rusch D."/>
            <person name="Podicherti R."/>
            <person name="Tsui H.-C.T."/>
            <person name="Winkler M.E."/>
        </authorList>
    </citation>
    <scope>NUCLEOTIDE SEQUENCE</scope>
</reference>
<gene>
    <name evidence="2" type="ORF">METZ01_LOCUS174402</name>
</gene>
<evidence type="ECO:0000256" key="1">
    <source>
        <dbReference type="SAM" id="MobiDB-lite"/>
    </source>
</evidence>
<name>A0A382C616_9ZZZZ</name>